<keyword evidence="2" id="KW-0812">Transmembrane</keyword>
<feature type="transmembrane region" description="Helical" evidence="2">
    <location>
        <begin position="139"/>
        <end position="158"/>
    </location>
</feature>
<organism evidence="3 4">
    <name type="scientific">Adineta steineri</name>
    <dbReference type="NCBI Taxonomy" id="433720"/>
    <lineage>
        <taxon>Eukaryota</taxon>
        <taxon>Metazoa</taxon>
        <taxon>Spiralia</taxon>
        <taxon>Gnathifera</taxon>
        <taxon>Rotifera</taxon>
        <taxon>Eurotatoria</taxon>
        <taxon>Bdelloidea</taxon>
        <taxon>Adinetida</taxon>
        <taxon>Adinetidae</taxon>
        <taxon>Adineta</taxon>
    </lineage>
</organism>
<feature type="transmembrane region" description="Helical" evidence="2">
    <location>
        <begin position="97"/>
        <end position="118"/>
    </location>
</feature>
<proteinExistence type="predicted"/>
<feature type="transmembrane region" description="Helical" evidence="2">
    <location>
        <begin position="267"/>
        <end position="289"/>
    </location>
</feature>
<name>A0A813QMB6_9BILA</name>
<evidence type="ECO:0000313" key="4">
    <source>
        <dbReference type="Proteomes" id="UP000663860"/>
    </source>
</evidence>
<dbReference type="EMBL" id="CAJNOE010000030">
    <property type="protein sequence ID" value="CAF0768619.1"/>
    <property type="molecule type" value="Genomic_DNA"/>
</dbReference>
<feature type="transmembrane region" description="Helical" evidence="2">
    <location>
        <begin position="229"/>
        <end position="247"/>
    </location>
</feature>
<evidence type="ECO:0000256" key="2">
    <source>
        <dbReference type="SAM" id="Phobius"/>
    </source>
</evidence>
<feature type="transmembrane region" description="Helical" evidence="2">
    <location>
        <begin position="60"/>
        <end position="77"/>
    </location>
</feature>
<dbReference type="Proteomes" id="UP000663860">
    <property type="component" value="Unassembled WGS sequence"/>
</dbReference>
<gene>
    <name evidence="3" type="ORF">IZO911_LOCUS5144</name>
</gene>
<protein>
    <submittedName>
        <fullName evidence="3">Uncharacterized protein</fullName>
    </submittedName>
</protein>
<feature type="transmembrane region" description="Helical" evidence="2">
    <location>
        <begin position="29"/>
        <end position="48"/>
    </location>
</feature>
<accession>A0A813QMB6</accession>
<comment type="caution">
    <text evidence="3">The sequence shown here is derived from an EMBL/GenBank/DDBJ whole genome shotgun (WGS) entry which is preliminary data.</text>
</comment>
<feature type="region of interest" description="Disordered" evidence="1">
    <location>
        <begin position="350"/>
        <end position="370"/>
    </location>
</feature>
<feature type="transmembrane region" description="Helical" evidence="2">
    <location>
        <begin position="301"/>
        <end position="322"/>
    </location>
</feature>
<dbReference type="AlphaFoldDB" id="A0A813QMB6"/>
<reference evidence="3" key="1">
    <citation type="submission" date="2021-02" db="EMBL/GenBank/DDBJ databases">
        <authorList>
            <person name="Nowell W R."/>
        </authorList>
    </citation>
    <scope>NUCLEOTIDE SEQUENCE</scope>
</reference>
<sequence length="395" mass="46372">MDWTAAKSYYIGYNSLTRILSITFIHNYLLTWSIALICSLILPLLYIFSPGSLRTTRTTHFLLICIVCLSYMSPLYIQAYMTSSGGEPNLSYHSCRFIVYISTFAKPIGIYLTLLFSIERLFTKIFSKIFLRLNNHQKLFQKLYTIIIFLCLLIIFSIRLDQVLKLLPRNQSIINQTSDAEMDTYVDISDTSNNSTDRNISFKYCFTSMNIDTYKKILSFYVIQSYSEHFMLSIIILILFTITFQQYCLLRNQQQGLTRRFSINTKFYISLSSCVIASELMLLFFHLIVDDINNNNTDVQLISLQFMLFAFNFRCIVLPLVICMTTCDPLKQLLHELFIVRPYLNNIDENDNTETMNDRPEPFSSSQRTSNRIEQRFRRAFKRNYPNNDELQDDL</sequence>
<evidence type="ECO:0000313" key="3">
    <source>
        <dbReference type="EMBL" id="CAF0768619.1"/>
    </source>
</evidence>
<keyword evidence="2" id="KW-0472">Membrane</keyword>
<keyword evidence="2" id="KW-1133">Transmembrane helix</keyword>
<evidence type="ECO:0000256" key="1">
    <source>
        <dbReference type="SAM" id="MobiDB-lite"/>
    </source>
</evidence>